<dbReference type="KEGG" id="lbc:LACBIDRAFT_333988"/>
<keyword evidence="3" id="KW-1185">Reference proteome</keyword>
<accession>B0DXR0</accession>
<dbReference type="EMBL" id="DS547147">
    <property type="protein sequence ID" value="EDR00726.1"/>
    <property type="molecule type" value="Genomic_DNA"/>
</dbReference>
<dbReference type="GeneID" id="6084370"/>
<feature type="transmembrane region" description="Helical" evidence="1">
    <location>
        <begin position="100"/>
        <end position="125"/>
    </location>
</feature>
<dbReference type="InParanoid" id="B0DXR0"/>
<name>B0DXR0_LACBS</name>
<reference evidence="2 3" key="1">
    <citation type="journal article" date="2008" name="Nature">
        <title>The genome of Laccaria bicolor provides insights into mycorrhizal symbiosis.</title>
        <authorList>
            <person name="Martin F."/>
            <person name="Aerts A."/>
            <person name="Ahren D."/>
            <person name="Brun A."/>
            <person name="Danchin E.G.J."/>
            <person name="Duchaussoy F."/>
            <person name="Gibon J."/>
            <person name="Kohler A."/>
            <person name="Lindquist E."/>
            <person name="Pereda V."/>
            <person name="Salamov A."/>
            <person name="Shapiro H.J."/>
            <person name="Wuyts J."/>
            <person name="Blaudez D."/>
            <person name="Buee M."/>
            <person name="Brokstein P."/>
            <person name="Canbaeck B."/>
            <person name="Cohen D."/>
            <person name="Courty P.E."/>
            <person name="Coutinho P.M."/>
            <person name="Delaruelle C."/>
            <person name="Detter J.C."/>
            <person name="Deveau A."/>
            <person name="DiFazio S."/>
            <person name="Duplessis S."/>
            <person name="Fraissinet-Tachet L."/>
            <person name="Lucic E."/>
            <person name="Frey-Klett P."/>
            <person name="Fourrey C."/>
            <person name="Feussner I."/>
            <person name="Gay G."/>
            <person name="Grimwood J."/>
            <person name="Hoegger P.J."/>
            <person name="Jain P."/>
            <person name="Kilaru S."/>
            <person name="Labbe J."/>
            <person name="Lin Y.C."/>
            <person name="Legue V."/>
            <person name="Le Tacon F."/>
            <person name="Marmeisse R."/>
            <person name="Melayah D."/>
            <person name="Montanini B."/>
            <person name="Muratet M."/>
            <person name="Nehls U."/>
            <person name="Niculita-Hirzel H."/>
            <person name="Oudot-Le Secq M.P."/>
            <person name="Peter M."/>
            <person name="Quesneville H."/>
            <person name="Rajashekar B."/>
            <person name="Reich M."/>
            <person name="Rouhier N."/>
            <person name="Schmutz J."/>
            <person name="Yin T."/>
            <person name="Chalot M."/>
            <person name="Henrissat B."/>
            <person name="Kuees U."/>
            <person name="Lucas S."/>
            <person name="Van de Peer Y."/>
            <person name="Podila G.K."/>
            <person name="Polle A."/>
            <person name="Pukkila P.J."/>
            <person name="Richardson P.M."/>
            <person name="Rouze P."/>
            <person name="Sanders I.R."/>
            <person name="Stajich J.E."/>
            <person name="Tunlid A."/>
            <person name="Tuskan G."/>
            <person name="Grigoriev I.V."/>
        </authorList>
    </citation>
    <scope>NUCLEOTIDE SEQUENCE [LARGE SCALE GENOMIC DNA]</scope>
    <source>
        <strain evidence="3">S238N-H82 / ATCC MYA-4686</strain>
    </source>
</reference>
<keyword evidence="1" id="KW-1133">Transmembrane helix</keyword>
<evidence type="ECO:0000256" key="1">
    <source>
        <dbReference type="SAM" id="Phobius"/>
    </source>
</evidence>
<proteinExistence type="predicted"/>
<keyword evidence="1" id="KW-0472">Membrane</keyword>
<keyword evidence="1" id="KW-0812">Transmembrane</keyword>
<evidence type="ECO:0000313" key="3">
    <source>
        <dbReference type="Proteomes" id="UP000001194"/>
    </source>
</evidence>
<dbReference type="AlphaFoldDB" id="B0DXR0"/>
<dbReference type="Proteomes" id="UP000001194">
    <property type="component" value="Unassembled WGS sequence"/>
</dbReference>
<protein>
    <submittedName>
        <fullName evidence="2">Predicted protein</fullName>
    </submittedName>
</protein>
<sequence>MMSSYLKAARPGGVRALSQVNGWPPSFCLILKHNNGKVFKENFRRGLQVEGEDGLCHSELTFTWDPRGTCESSCSKASCSVSTSIVRLRETWAASSRPRIVPAAVIPFSVTGFYAFIAAGFLPFFRKKPEADILLLPDPPFRPTLIVLQVPLIEYSVLFSV</sequence>
<gene>
    <name evidence="2" type="ORF">LACBIDRAFT_333988</name>
</gene>
<dbReference type="RefSeq" id="XP_001888735.1">
    <property type="nucleotide sequence ID" value="XM_001888700.1"/>
</dbReference>
<evidence type="ECO:0000313" key="2">
    <source>
        <dbReference type="EMBL" id="EDR00726.1"/>
    </source>
</evidence>
<dbReference type="HOGENOM" id="CLU_1644012_0_0_1"/>
<organism evidence="3">
    <name type="scientific">Laccaria bicolor (strain S238N-H82 / ATCC MYA-4686)</name>
    <name type="common">Bicoloured deceiver</name>
    <name type="synonym">Laccaria laccata var. bicolor</name>
    <dbReference type="NCBI Taxonomy" id="486041"/>
    <lineage>
        <taxon>Eukaryota</taxon>
        <taxon>Fungi</taxon>
        <taxon>Dikarya</taxon>
        <taxon>Basidiomycota</taxon>
        <taxon>Agaricomycotina</taxon>
        <taxon>Agaricomycetes</taxon>
        <taxon>Agaricomycetidae</taxon>
        <taxon>Agaricales</taxon>
        <taxon>Agaricineae</taxon>
        <taxon>Hydnangiaceae</taxon>
        <taxon>Laccaria</taxon>
    </lineage>
</organism>